<proteinExistence type="inferred from homology"/>
<dbReference type="PIRSF" id="PIRSF005651">
    <property type="entry name" value="HflC"/>
    <property type="match status" value="1"/>
</dbReference>
<dbReference type="KEGG" id="ssau:H8M03_10760"/>
<dbReference type="InterPro" id="IPR036013">
    <property type="entry name" value="Band_7/SPFH_dom_sf"/>
</dbReference>
<evidence type="ECO:0000256" key="3">
    <source>
        <dbReference type="ARBA" id="ARBA00022692"/>
    </source>
</evidence>
<evidence type="ECO:0000256" key="4">
    <source>
        <dbReference type="ARBA" id="ARBA00022989"/>
    </source>
</evidence>
<name>A0A7G9L1H7_9SPHN</name>
<evidence type="ECO:0000256" key="1">
    <source>
        <dbReference type="ARBA" id="ARBA00004167"/>
    </source>
</evidence>
<feature type="domain" description="Band 7" evidence="7">
    <location>
        <begin position="25"/>
        <end position="200"/>
    </location>
</feature>
<dbReference type="EMBL" id="CP060697">
    <property type="protein sequence ID" value="QNM82476.1"/>
    <property type="molecule type" value="Genomic_DNA"/>
</dbReference>
<evidence type="ECO:0000256" key="5">
    <source>
        <dbReference type="ARBA" id="ARBA00023136"/>
    </source>
</evidence>
<evidence type="ECO:0000256" key="6">
    <source>
        <dbReference type="PIRNR" id="PIRNR005651"/>
    </source>
</evidence>
<dbReference type="GO" id="GO:0008233">
    <property type="term" value="F:peptidase activity"/>
    <property type="evidence" value="ECO:0007669"/>
    <property type="project" value="UniProtKB-KW"/>
</dbReference>
<dbReference type="RefSeq" id="WP_187479431.1">
    <property type="nucleotide sequence ID" value="NZ_CP060697.1"/>
</dbReference>
<protein>
    <recommendedName>
        <fullName evidence="6">Protein HflC</fullName>
    </recommendedName>
</protein>
<evidence type="ECO:0000313" key="9">
    <source>
        <dbReference type="Proteomes" id="UP000515861"/>
    </source>
</evidence>
<evidence type="ECO:0000259" key="7">
    <source>
        <dbReference type="SMART" id="SM00244"/>
    </source>
</evidence>
<organism evidence="8 9">
    <name type="scientific">Sphingomonas sabuli</name>
    <dbReference type="NCBI Taxonomy" id="2764186"/>
    <lineage>
        <taxon>Bacteria</taxon>
        <taxon>Pseudomonadati</taxon>
        <taxon>Pseudomonadota</taxon>
        <taxon>Alphaproteobacteria</taxon>
        <taxon>Sphingomonadales</taxon>
        <taxon>Sphingomonadaceae</taxon>
        <taxon>Sphingomonas</taxon>
    </lineage>
</organism>
<dbReference type="Gene3D" id="3.30.479.30">
    <property type="entry name" value="Band 7 domain"/>
    <property type="match status" value="1"/>
</dbReference>
<dbReference type="SMART" id="SM00244">
    <property type="entry name" value="PHB"/>
    <property type="match status" value="1"/>
</dbReference>
<dbReference type="InterPro" id="IPR010200">
    <property type="entry name" value="HflC"/>
</dbReference>
<dbReference type="GO" id="GO:0006508">
    <property type="term" value="P:proteolysis"/>
    <property type="evidence" value="ECO:0007669"/>
    <property type="project" value="UniProtKB-KW"/>
</dbReference>
<keyword evidence="9" id="KW-1185">Reference proteome</keyword>
<dbReference type="GO" id="GO:0016020">
    <property type="term" value="C:membrane"/>
    <property type="evidence" value="ECO:0007669"/>
    <property type="project" value="UniProtKB-SubCell"/>
</dbReference>
<dbReference type="SUPFAM" id="SSF117892">
    <property type="entry name" value="Band 7/SPFH domain"/>
    <property type="match status" value="1"/>
</dbReference>
<comment type="similarity">
    <text evidence="2 6">Belongs to the band 7/mec-2 family. HflC subfamily.</text>
</comment>
<sequence>MIEFVRRRPLLTAGLAFILLILLASAFPVVPETRQGVVVRFGKPVRIINAYDARTPIGGPGAGITWRIPFAEQIVWIDKRLLDVDMDRQPVLSTDQRRLEVDAFARYRIIDPQRMYIAAGTEQRLNDALRPILGSEVRNELGRVQFSALLSPERRGVMEDVRTALNRVAKQYGAEIVDVRIKKADLPEGTPLQSAFERMQTAREQEARSIRAEGAKEAQIIRATADAEAAKTYAASFGKDASFYDFYRAMQSYQTTFLGENGEKPSSPTAVILSPQNDYLREFTGPAR</sequence>
<keyword evidence="8" id="KW-0378">Hydrolase</keyword>
<dbReference type="InterPro" id="IPR001107">
    <property type="entry name" value="Band_7"/>
</dbReference>
<dbReference type="Pfam" id="PF01145">
    <property type="entry name" value="Band_7"/>
    <property type="match status" value="1"/>
</dbReference>
<keyword evidence="4" id="KW-1133">Transmembrane helix</keyword>
<accession>A0A7G9L1H7</accession>
<evidence type="ECO:0000313" key="8">
    <source>
        <dbReference type="EMBL" id="QNM82476.1"/>
    </source>
</evidence>
<dbReference type="PANTHER" id="PTHR42911">
    <property type="entry name" value="MODULATOR OF FTSH PROTEASE HFLC"/>
    <property type="match status" value="1"/>
</dbReference>
<dbReference type="Proteomes" id="UP000515861">
    <property type="component" value="Chromosome"/>
</dbReference>
<comment type="function">
    <text evidence="6">HflC and HflK could regulate a protease.</text>
</comment>
<dbReference type="AlphaFoldDB" id="A0A7G9L1H7"/>
<dbReference type="CDD" id="cd03405">
    <property type="entry name" value="SPFH_HflC"/>
    <property type="match status" value="1"/>
</dbReference>
<gene>
    <name evidence="8" type="ORF">H8M03_10760</name>
</gene>
<dbReference type="PANTHER" id="PTHR42911:SF1">
    <property type="entry name" value="MODULATOR OF FTSH PROTEASE HFLC"/>
    <property type="match status" value="1"/>
</dbReference>
<comment type="subcellular location">
    <subcellularLocation>
        <location evidence="1">Membrane</location>
        <topology evidence="1">Single-pass membrane protein</topology>
    </subcellularLocation>
</comment>
<evidence type="ECO:0000256" key="2">
    <source>
        <dbReference type="ARBA" id="ARBA00007862"/>
    </source>
</evidence>
<keyword evidence="8" id="KW-0645">Protease</keyword>
<reference evidence="8 9" key="1">
    <citation type="submission" date="2020-08" db="EMBL/GenBank/DDBJ databases">
        <title>Sphingomonas sp. sand1-3 16S ribosomal RNA gene Genome sequencing and assembly.</title>
        <authorList>
            <person name="Kang M."/>
        </authorList>
    </citation>
    <scope>NUCLEOTIDE SEQUENCE [LARGE SCALE GENOMIC DNA]</scope>
    <source>
        <strain evidence="9">sand1-3</strain>
    </source>
</reference>
<keyword evidence="5" id="KW-0472">Membrane</keyword>
<keyword evidence="3" id="KW-0812">Transmembrane</keyword>